<organism evidence="6 7">
    <name type="scientific">Marinicauda pacifica</name>
    <dbReference type="NCBI Taxonomy" id="1133559"/>
    <lineage>
        <taxon>Bacteria</taxon>
        <taxon>Pseudomonadati</taxon>
        <taxon>Pseudomonadota</taxon>
        <taxon>Alphaproteobacteria</taxon>
        <taxon>Maricaulales</taxon>
        <taxon>Maricaulaceae</taxon>
        <taxon>Marinicauda</taxon>
    </lineage>
</organism>
<sequence length="370" mass="39881">MTSTPLQLYFVTAPGLEATLCEEVRSLGFHGAQAQRGGVSASGGWSDVWRANRAVRGATRILVEFASFRVVHLSQLDKRARKLDWGALLKPGVPVRVEASCRSSKIYHAGAAQERIETAIREAFGSPVDDDAPVTIRVRIDNNVCTLSVDSSGEPLHKRGFKLAVAKAPLRETLAALFLRQAGFAGTEPVIDPMCGSGTFAIEAAEMAAGLWPGRARTFAFEQLATYDAGRDPGVSTQERTVPEGVRFYGYDRDENAVRMARENAERAGVTDLTVFKQQPMSALTRPDGPAGLILSNPPYGGRIGNKARLAALYRAFGDAARRDFAGWRAGLVTDDEKLARATGLSFAYQSAPVDHGGITVKLYLTARPA</sequence>
<dbReference type="InterPro" id="IPR054170">
    <property type="entry name" value="RlmL_1st"/>
</dbReference>
<dbReference type="InterPro" id="IPR004114">
    <property type="entry name" value="THUMP_dom"/>
</dbReference>
<accession>A0A4S2HGF8</accession>
<proteinExistence type="predicted"/>
<keyword evidence="1 6" id="KW-0489">Methyltransferase</keyword>
<dbReference type="RefSeq" id="WP_135943909.1">
    <property type="nucleotide sequence ID" value="NZ_BMEI01000001.1"/>
</dbReference>
<feature type="domain" description="Ribosomal RNA large subunit methyltransferase K/L-like methyltransferase" evidence="3">
    <location>
        <begin position="159"/>
        <end position="356"/>
    </location>
</feature>
<dbReference type="InterPro" id="IPR029063">
    <property type="entry name" value="SAM-dependent_MTases_sf"/>
</dbReference>
<dbReference type="PRINTS" id="PR00507">
    <property type="entry name" value="N12N6MTFRASE"/>
</dbReference>
<dbReference type="InterPro" id="IPR000241">
    <property type="entry name" value="RlmKL-like_Mtase"/>
</dbReference>
<dbReference type="EMBL" id="SRXV01000001">
    <property type="protein sequence ID" value="TGY94712.1"/>
    <property type="molecule type" value="Genomic_DNA"/>
</dbReference>
<name>A0A4S2HGF8_9PROT</name>
<evidence type="ECO:0000259" key="3">
    <source>
        <dbReference type="Pfam" id="PF01170"/>
    </source>
</evidence>
<dbReference type="Pfam" id="PF01170">
    <property type="entry name" value="UPF0020"/>
    <property type="match status" value="1"/>
</dbReference>
<keyword evidence="2 6" id="KW-0808">Transferase</keyword>
<dbReference type="Proteomes" id="UP000305451">
    <property type="component" value="Unassembled WGS sequence"/>
</dbReference>
<feature type="domain" description="RlmL ferredoxin-like" evidence="5">
    <location>
        <begin position="7"/>
        <end position="62"/>
    </location>
</feature>
<dbReference type="GO" id="GO:0070043">
    <property type="term" value="F:rRNA (guanine-N7-)-methyltransferase activity"/>
    <property type="evidence" value="ECO:0007669"/>
    <property type="project" value="TreeGrafter"/>
</dbReference>
<dbReference type="OrthoDB" id="9809404at2"/>
<dbReference type="SUPFAM" id="SSF53335">
    <property type="entry name" value="S-adenosyl-L-methionine-dependent methyltransferases"/>
    <property type="match status" value="1"/>
</dbReference>
<gene>
    <name evidence="6" type="ORF">E5162_05425</name>
</gene>
<dbReference type="PROSITE" id="PS01261">
    <property type="entry name" value="UPF0020"/>
    <property type="match status" value="1"/>
</dbReference>
<protein>
    <submittedName>
        <fullName evidence="6">Class I SAM-dependent RNA methyltransferase</fullName>
    </submittedName>
</protein>
<dbReference type="CDD" id="cd11715">
    <property type="entry name" value="THUMP_AdoMetMT"/>
    <property type="match status" value="1"/>
</dbReference>
<dbReference type="InterPro" id="IPR053943">
    <property type="entry name" value="RlmKL-like_Mtase_CS"/>
</dbReference>
<feature type="domain" description="THUMP" evidence="4">
    <location>
        <begin position="74"/>
        <end position="150"/>
    </location>
</feature>
<evidence type="ECO:0000259" key="5">
    <source>
        <dbReference type="Pfam" id="PF22020"/>
    </source>
</evidence>
<dbReference type="GO" id="GO:0008990">
    <property type="term" value="F:rRNA (guanine-N2-)-methyltransferase activity"/>
    <property type="evidence" value="ECO:0007669"/>
    <property type="project" value="TreeGrafter"/>
</dbReference>
<evidence type="ECO:0000313" key="6">
    <source>
        <dbReference type="EMBL" id="TGY94712.1"/>
    </source>
</evidence>
<dbReference type="Pfam" id="PF02926">
    <property type="entry name" value="THUMP"/>
    <property type="match status" value="1"/>
</dbReference>
<reference evidence="6 7" key="1">
    <citation type="journal article" date="2013" name="Int. J. Syst. Evol. Microbiol.">
        <title>Marinicauda pacifica gen. nov., sp. nov., a prosthecate alphaproteobacterium of the family Hyphomonadaceae isolated from deep seawater.</title>
        <authorList>
            <person name="Zhang X.Y."/>
            <person name="Li G.W."/>
            <person name="Wang C.S."/>
            <person name="Zhang Y.J."/>
            <person name="Xu X.W."/>
            <person name="Li H."/>
            <person name="Liu A."/>
            <person name="Liu C."/>
            <person name="Xie B.B."/>
            <person name="Qin Q.L."/>
            <person name="Xu Z."/>
            <person name="Chen X.L."/>
            <person name="Zhou B.C."/>
            <person name="Zhang Y.Z."/>
        </authorList>
    </citation>
    <scope>NUCLEOTIDE SEQUENCE [LARGE SCALE GENOMIC DNA]</scope>
    <source>
        <strain evidence="6 7">P-1 km-3</strain>
    </source>
</reference>
<evidence type="ECO:0000256" key="1">
    <source>
        <dbReference type="ARBA" id="ARBA00022603"/>
    </source>
</evidence>
<dbReference type="GO" id="GO:0003723">
    <property type="term" value="F:RNA binding"/>
    <property type="evidence" value="ECO:0007669"/>
    <property type="project" value="InterPro"/>
</dbReference>
<dbReference type="PANTHER" id="PTHR47313">
    <property type="entry name" value="RIBOSOMAL RNA LARGE SUBUNIT METHYLTRANSFERASE K/L"/>
    <property type="match status" value="1"/>
</dbReference>
<evidence type="ECO:0000259" key="4">
    <source>
        <dbReference type="Pfam" id="PF02926"/>
    </source>
</evidence>
<evidence type="ECO:0000313" key="7">
    <source>
        <dbReference type="Proteomes" id="UP000305451"/>
    </source>
</evidence>
<dbReference type="AlphaFoldDB" id="A0A4S2HGF8"/>
<keyword evidence="7" id="KW-1185">Reference proteome</keyword>
<dbReference type="Pfam" id="PF22020">
    <property type="entry name" value="RlmL_1st"/>
    <property type="match status" value="1"/>
</dbReference>
<evidence type="ECO:0000256" key="2">
    <source>
        <dbReference type="ARBA" id="ARBA00022679"/>
    </source>
</evidence>
<dbReference type="PROSITE" id="PS00092">
    <property type="entry name" value="N6_MTASE"/>
    <property type="match status" value="1"/>
</dbReference>
<comment type="caution">
    <text evidence="6">The sequence shown here is derived from an EMBL/GenBank/DDBJ whole genome shotgun (WGS) entry which is preliminary data.</text>
</comment>
<dbReference type="Gene3D" id="3.30.2130.30">
    <property type="match status" value="1"/>
</dbReference>
<dbReference type="InterPro" id="IPR002052">
    <property type="entry name" value="DNA_methylase_N6_adenine_CS"/>
</dbReference>
<dbReference type="PANTHER" id="PTHR47313:SF1">
    <property type="entry name" value="RIBOSOMAL RNA LARGE SUBUNIT METHYLTRANSFERASE K_L"/>
    <property type="match status" value="1"/>
</dbReference>
<dbReference type="Gene3D" id="3.40.50.150">
    <property type="entry name" value="Vaccinia Virus protein VP39"/>
    <property type="match status" value="1"/>
</dbReference>